<feature type="compositionally biased region" description="Basic and acidic residues" evidence="1">
    <location>
        <begin position="368"/>
        <end position="389"/>
    </location>
</feature>
<dbReference type="WBParaSite" id="L893_g26538.t1">
    <property type="protein sequence ID" value="L893_g26538.t1"/>
    <property type="gene ID" value="L893_g26538"/>
</dbReference>
<dbReference type="PANTHER" id="PTHR13530:SF3">
    <property type="entry name" value="TBC1 DOMAIN FAMILY MEMBER 7"/>
    <property type="match status" value="1"/>
</dbReference>
<feature type="compositionally biased region" description="Acidic residues" evidence="1">
    <location>
        <begin position="600"/>
        <end position="613"/>
    </location>
</feature>
<dbReference type="GO" id="GO:0005096">
    <property type="term" value="F:GTPase activator activity"/>
    <property type="evidence" value="ECO:0007669"/>
    <property type="project" value="TreeGrafter"/>
</dbReference>
<dbReference type="Gene3D" id="1.10.10.750">
    <property type="entry name" value="Ypt/Rab-GAP domain of gyp1p, domain 1"/>
    <property type="match status" value="1"/>
</dbReference>
<accession>A0A1I7ZII9</accession>
<feature type="region of interest" description="Disordered" evidence="1">
    <location>
        <begin position="368"/>
        <end position="479"/>
    </location>
</feature>
<dbReference type="AlphaFoldDB" id="A0A1I7ZII9"/>
<dbReference type="Proteomes" id="UP000095287">
    <property type="component" value="Unplaced"/>
</dbReference>
<keyword evidence="2" id="KW-1185">Reference proteome</keyword>
<sequence>MCLQRIGYVLVLASMARSTSNFRSNLLDRVGSQRTVPATVSTNSVGNASNAETYKDLLEDSLSNSDEADLEKLRLFALKNELPADQRVFLWKLLLGVLSSMWAVNDELEEDRKEEAEMLFGSLVIMRKIPERRLEELRCAYPDIVYMIRIADPHTPLASTKRCSSPADFALFSVVSRMYKLCTETGAPDAWIDAYWLSSKMNLLLHKEFCTEELMSDAIRVVREHLWHLESEEYEEPIIEVSEVLECSASMPCGEVDRESPPLNASEWGVTDMGAPLRKRSSRDFMDDRRLTWPPGSQKITHGDGVDGGQMIRKRSADSVMMKTHMFKEEEEHPFSSYSVDSTGMRSRAKLISRMKVLDSDRFSRSMDHLIRREGDDETKSDTESENPKLEQSQHPVELSEREFFEGSSDSTTQPDQAPPEQDASSTTDSNSSLERITKNLSGVSLSTSFKEKGEEVKPPFEVRRRHHSHQIQRPRLSQYLQIEIDVSSPDHPGASMEVHHPDMPRDRNIVQEQEANNNHEDAPVEPDVHEAAEDPHVQEDVEDADVQEEAEDADEEAVLFAENPNVSRSLTICNAGEPELPISDSESDVSDLPSVPGYQEDDQENEENDELPELEREPQSRRQSVGGPREEDQGNFVLPLEIVVGEVDVWDVSPSTTANSSPTRRNNSECSPAESPKVPEQPRRPKFKYSPFDGLSDEHIGMWFLCAGSRFLTEESTRRLWDKVCTGERITLLLTTVLVDLLEYAVDRWAEANENEDHKATSVFPVNRYIAPELELKIITNSIENVFKDRKAPAPKDEEQ</sequence>
<feature type="region of interest" description="Disordered" evidence="1">
    <location>
        <begin position="510"/>
        <end position="638"/>
    </location>
</feature>
<evidence type="ECO:0000256" key="1">
    <source>
        <dbReference type="SAM" id="MobiDB-lite"/>
    </source>
</evidence>
<feature type="region of interest" description="Disordered" evidence="1">
    <location>
        <begin position="654"/>
        <end position="686"/>
    </location>
</feature>
<dbReference type="PANTHER" id="PTHR13530">
    <property type="entry name" value="TBC1 DOMAIN FAMILY MEMBER 7"/>
    <property type="match status" value="1"/>
</dbReference>
<feature type="compositionally biased region" description="Polar residues" evidence="1">
    <location>
        <begin position="654"/>
        <end position="671"/>
    </location>
</feature>
<evidence type="ECO:0000313" key="3">
    <source>
        <dbReference type="WBParaSite" id="L893_g26538.t1"/>
    </source>
</evidence>
<feature type="compositionally biased region" description="Basic residues" evidence="1">
    <location>
        <begin position="464"/>
        <end position="473"/>
    </location>
</feature>
<evidence type="ECO:0000313" key="2">
    <source>
        <dbReference type="Proteomes" id="UP000095287"/>
    </source>
</evidence>
<reference evidence="3" key="1">
    <citation type="submission" date="2016-11" db="UniProtKB">
        <authorList>
            <consortium name="WormBaseParasite"/>
        </authorList>
    </citation>
    <scope>IDENTIFICATION</scope>
</reference>
<organism evidence="2 3">
    <name type="scientific">Steinernema glaseri</name>
    <dbReference type="NCBI Taxonomy" id="37863"/>
    <lineage>
        <taxon>Eukaryota</taxon>
        <taxon>Metazoa</taxon>
        <taxon>Ecdysozoa</taxon>
        <taxon>Nematoda</taxon>
        <taxon>Chromadorea</taxon>
        <taxon>Rhabditida</taxon>
        <taxon>Tylenchina</taxon>
        <taxon>Panagrolaimomorpha</taxon>
        <taxon>Strongyloidoidea</taxon>
        <taxon>Steinernematidae</taxon>
        <taxon>Steinernema</taxon>
    </lineage>
</organism>
<dbReference type="InterPro" id="IPR039842">
    <property type="entry name" value="TBC1D7"/>
</dbReference>
<protein>
    <submittedName>
        <fullName evidence="3">Rab-GAP TBC domain-containing protein</fullName>
    </submittedName>
</protein>
<dbReference type="GO" id="GO:0032007">
    <property type="term" value="P:negative regulation of TOR signaling"/>
    <property type="evidence" value="ECO:0007669"/>
    <property type="project" value="TreeGrafter"/>
</dbReference>
<feature type="compositionally biased region" description="Basic and acidic residues" evidence="1">
    <location>
        <begin position="450"/>
        <end position="463"/>
    </location>
</feature>
<feature type="compositionally biased region" description="Basic and acidic residues" evidence="1">
    <location>
        <begin position="518"/>
        <end position="540"/>
    </location>
</feature>
<feature type="compositionally biased region" description="Acidic residues" evidence="1">
    <location>
        <begin position="541"/>
        <end position="558"/>
    </location>
</feature>
<name>A0A1I7ZII9_9BILA</name>
<proteinExistence type="predicted"/>
<feature type="compositionally biased region" description="Polar residues" evidence="1">
    <location>
        <begin position="423"/>
        <end position="449"/>
    </location>
</feature>